<evidence type="ECO:0000313" key="2">
    <source>
        <dbReference type="Proteomes" id="UP000006931"/>
    </source>
</evidence>
<gene>
    <name evidence="1" type="ORF">rpr22_0695</name>
</gene>
<dbReference type="EMBL" id="CP001584">
    <property type="protein sequence ID" value="ADE30205.1"/>
    <property type="molecule type" value="Genomic_DNA"/>
</dbReference>
<name>D5AXR6_RICPP</name>
<dbReference type="AlphaFoldDB" id="D5AXR6"/>
<accession>D5AXR6</accession>
<protein>
    <submittedName>
        <fullName evidence="1">Uncharacterized protein</fullName>
    </submittedName>
</protein>
<reference evidence="1 2" key="1">
    <citation type="journal article" date="2010" name="Genome Res.">
        <title>Genomic, proteomic, and transcriptomic analysis of virulent and avirulent Rickettsia prowazekii reveals its adaptive mutation capabilities.</title>
        <authorList>
            <person name="Bechah Y."/>
            <person name="El Karkouri K."/>
            <person name="Mediannikov O."/>
            <person name="Leroy Q."/>
            <person name="Pelletier N."/>
            <person name="Robert C."/>
            <person name="Medigue C."/>
            <person name="Mege J.L."/>
            <person name="Raoult D."/>
        </authorList>
    </citation>
    <scope>NUCLEOTIDE SEQUENCE [LARGE SCALE GENOMIC DNA]</scope>
    <source>
        <strain evidence="1 2">Rp22</strain>
    </source>
</reference>
<dbReference type="AntiFam" id="ANF00017">
    <property type="entry name" value="tRNA translation"/>
</dbReference>
<sequence length="45" mass="5146">MVEFQPSKLAVWVRFPSPAPEIVVTNKFSKKNALITCIKPKNCRE</sequence>
<proteinExistence type="predicted"/>
<dbReference type="KEGG" id="rpq:rpr22_0695"/>
<dbReference type="HOGENOM" id="CLU_3204635_0_0_5"/>
<dbReference type="Proteomes" id="UP000006931">
    <property type="component" value="Chromosome"/>
</dbReference>
<evidence type="ECO:0000313" key="1">
    <source>
        <dbReference type="EMBL" id="ADE30205.1"/>
    </source>
</evidence>
<organism evidence="1 2">
    <name type="scientific">Rickettsia prowazekii (strain Rp22)</name>
    <dbReference type="NCBI Taxonomy" id="449216"/>
    <lineage>
        <taxon>Bacteria</taxon>
        <taxon>Pseudomonadati</taxon>
        <taxon>Pseudomonadota</taxon>
        <taxon>Alphaproteobacteria</taxon>
        <taxon>Rickettsiales</taxon>
        <taxon>Rickettsiaceae</taxon>
        <taxon>Rickettsieae</taxon>
        <taxon>Rickettsia</taxon>
        <taxon>typhus group</taxon>
    </lineage>
</organism>